<keyword evidence="4" id="KW-0963">Cytoplasm</keyword>
<evidence type="ECO:0000256" key="1">
    <source>
        <dbReference type="ARBA" id="ARBA00007122"/>
    </source>
</evidence>
<dbReference type="SUPFAM" id="SSF51735">
    <property type="entry name" value="NAD(P)-binding Rossmann-fold domains"/>
    <property type="match status" value="1"/>
</dbReference>
<dbReference type="HAMAP" id="MF_00563">
    <property type="entry name" value="AdoHcyase"/>
    <property type="match status" value="1"/>
</dbReference>
<dbReference type="PROSITE" id="PS00738">
    <property type="entry name" value="ADOHCYASE_1"/>
    <property type="match status" value="1"/>
</dbReference>
<feature type="domain" description="S-adenosyl-L-homocysteine hydrolase NAD binding" evidence="7">
    <location>
        <begin position="227"/>
        <end position="386"/>
    </location>
</feature>
<feature type="binding site" evidence="4">
    <location>
        <begin position="256"/>
        <end position="261"/>
    </location>
    <ligand>
        <name>NAD(+)</name>
        <dbReference type="ChEBI" id="CHEBI:57540"/>
    </ligand>
</feature>
<feature type="binding site" evidence="4">
    <location>
        <begin position="335"/>
        <end position="337"/>
    </location>
    <ligand>
        <name>NAD(+)</name>
        <dbReference type="ChEBI" id="CHEBI:57540"/>
    </ligand>
</feature>
<feature type="binding site" evidence="4">
    <location>
        <position position="279"/>
    </location>
    <ligand>
        <name>NAD(+)</name>
        <dbReference type="ChEBI" id="CHEBI:57540"/>
    </ligand>
</feature>
<dbReference type="Pfam" id="PF05221">
    <property type="entry name" value="AdoHcyase"/>
    <property type="match status" value="1"/>
</dbReference>
<evidence type="ECO:0000256" key="5">
    <source>
        <dbReference type="RuleBase" id="RU000548"/>
    </source>
</evidence>
<feature type="binding site" evidence="4">
    <location>
        <position position="192"/>
    </location>
    <ligand>
        <name>substrate</name>
    </ligand>
</feature>
<feature type="binding site" evidence="4">
    <location>
        <position position="132"/>
    </location>
    <ligand>
        <name>substrate</name>
    </ligand>
</feature>
<dbReference type="PANTHER" id="PTHR23420:SF0">
    <property type="entry name" value="ADENOSYLHOMOCYSTEINASE"/>
    <property type="match status" value="1"/>
</dbReference>
<dbReference type="NCBIfam" id="TIGR00936">
    <property type="entry name" value="ahcY"/>
    <property type="match status" value="1"/>
</dbReference>
<dbReference type="EC" id="3.13.2.1" evidence="4"/>
<dbReference type="SMART" id="SM00996">
    <property type="entry name" value="AdoHcyase"/>
    <property type="match status" value="1"/>
</dbReference>
<dbReference type="PROSITE" id="PS00739">
    <property type="entry name" value="ADOHCYASE_2"/>
    <property type="match status" value="1"/>
</dbReference>
<dbReference type="Gene3D" id="3.40.50.1480">
    <property type="entry name" value="Adenosylhomocysteinase-like"/>
    <property type="match status" value="1"/>
</dbReference>
<organism evidence="8 9">
    <name type="scientific">Shinella lacus</name>
    <dbReference type="NCBI Taxonomy" id="2654216"/>
    <lineage>
        <taxon>Bacteria</taxon>
        <taxon>Pseudomonadati</taxon>
        <taxon>Pseudomonadota</taxon>
        <taxon>Alphaproteobacteria</taxon>
        <taxon>Hyphomicrobiales</taxon>
        <taxon>Rhizobiaceae</taxon>
        <taxon>Shinella</taxon>
    </lineage>
</organism>
<dbReference type="Proteomes" id="UP000996601">
    <property type="component" value="Unassembled WGS sequence"/>
</dbReference>
<evidence type="ECO:0000313" key="9">
    <source>
        <dbReference type="Proteomes" id="UP000996601"/>
    </source>
</evidence>
<evidence type="ECO:0000256" key="2">
    <source>
        <dbReference type="ARBA" id="ARBA00022563"/>
    </source>
</evidence>
<protein>
    <recommendedName>
        <fullName evidence="4">Adenosylhomocysteinase</fullName>
        <ecNumber evidence="4">3.13.2.1</ecNumber>
    </recommendedName>
    <alternativeName>
        <fullName evidence="4">S-adenosyl-L-homocysteine hydrolase</fullName>
        <shortName evidence="4">AdoHcyase</shortName>
    </alternativeName>
</protein>
<keyword evidence="2 4" id="KW-0554">One-carbon metabolism</keyword>
<comment type="pathway">
    <text evidence="4 5">Amino-acid biosynthesis; L-homocysteine biosynthesis; L-homocysteine from S-adenosyl-L-homocysteine: step 1/1.</text>
</comment>
<comment type="cofactor">
    <cofactor evidence="4 5">
        <name>NAD(+)</name>
        <dbReference type="ChEBI" id="CHEBI:57540"/>
    </cofactor>
    <text evidence="4 5">Binds 1 NAD(+) per subunit.</text>
</comment>
<accession>A0ABT1RF32</accession>
<comment type="similarity">
    <text evidence="1 4 6">Belongs to the adenosylhomocysteinase family.</text>
</comment>
<dbReference type="InterPro" id="IPR015878">
    <property type="entry name" value="Ado_hCys_hydrolase_NAD-bd"/>
</dbReference>
<dbReference type="InterPro" id="IPR020082">
    <property type="entry name" value="S-Ado-L-homoCys_hydrolase_CS"/>
</dbReference>
<dbReference type="Pfam" id="PF00670">
    <property type="entry name" value="AdoHcyase_NAD"/>
    <property type="match status" value="1"/>
</dbReference>
<proteinExistence type="inferred from homology"/>
<evidence type="ECO:0000256" key="6">
    <source>
        <dbReference type="RuleBase" id="RU004166"/>
    </source>
</evidence>
<comment type="caution">
    <text evidence="8">The sequence shown here is derived from an EMBL/GenBank/DDBJ whole genome shotgun (WGS) entry which is preliminary data.</text>
</comment>
<dbReference type="SUPFAM" id="SSF52283">
    <property type="entry name" value="Formate/glycerate dehydrogenase catalytic domain-like"/>
    <property type="match status" value="1"/>
</dbReference>
<dbReference type="GO" id="GO:0016787">
    <property type="term" value="F:hydrolase activity"/>
    <property type="evidence" value="ECO:0007669"/>
    <property type="project" value="UniProtKB-KW"/>
</dbReference>
<evidence type="ECO:0000259" key="7">
    <source>
        <dbReference type="SMART" id="SM00997"/>
    </source>
</evidence>
<dbReference type="CDD" id="cd00401">
    <property type="entry name" value="SAHH"/>
    <property type="match status" value="1"/>
</dbReference>
<evidence type="ECO:0000313" key="8">
    <source>
        <dbReference type="EMBL" id="MCQ4633802.1"/>
    </source>
</evidence>
<dbReference type="InterPro" id="IPR000043">
    <property type="entry name" value="Adenosylhomocysteinase-like"/>
</dbReference>
<dbReference type="InterPro" id="IPR042172">
    <property type="entry name" value="Adenosylhomocyst_ase-like_sf"/>
</dbReference>
<comment type="subcellular location">
    <subcellularLocation>
        <location evidence="4">Cytoplasm</location>
    </subcellularLocation>
</comment>
<dbReference type="PIRSF" id="PIRSF001109">
    <property type="entry name" value="Ad_hcy_hydrolase"/>
    <property type="match status" value="1"/>
</dbReference>
<comment type="catalytic activity">
    <reaction evidence="4 5">
        <text>S-adenosyl-L-homocysteine + H2O = L-homocysteine + adenosine</text>
        <dbReference type="Rhea" id="RHEA:21708"/>
        <dbReference type="ChEBI" id="CHEBI:15377"/>
        <dbReference type="ChEBI" id="CHEBI:16335"/>
        <dbReference type="ChEBI" id="CHEBI:57856"/>
        <dbReference type="ChEBI" id="CHEBI:58199"/>
        <dbReference type="EC" id="3.13.2.1"/>
    </reaction>
</comment>
<feature type="binding site" evidence="4">
    <location>
        <begin position="193"/>
        <end position="195"/>
    </location>
    <ligand>
        <name>NAD(+)</name>
        <dbReference type="ChEBI" id="CHEBI:57540"/>
    </ligand>
</feature>
<feature type="binding site" evidence="4">
    <location>
        <position position="222"/>
    </location>
    <ligand>
        <name>substrate</name>
    </ligand>
</feature>
<dbReference type="EMBL" id="WHSB02000015">
    <property type="protein sequence ID" value="MCQ4633802.1"/>
    <property type="molecule type" value="Genomic_DNA"/>
</dbReference>
<reference evidence="8" key="1">
    <citation type="submission" date="2021-07" db="EMBL/GenBank/DDBJ databases">
        <title>Shinella sp. nov., a novel member of the genus Shinella from water.</title>
        <authorList>
            <person name="Deng Y."/>
        </authorList>
    </citation>
    <scope>NUCLEOTIDE SEQUENCE</scope>
    <source>
        <strain evidence="8">CPCC 100929</strain>
    </source>
</reference>
<comment type="function">
    <text evidence="4">May play a key role in the regulation of the intracellular concentration of adenosylhomocysteine.</text>
</comment>
<dbReference type="PANTHER" id="PTHR23420">
    <property type="entry name" value="ADENOSYLHOMOCYSTEINASE"/>
    <property type="match status" value="1"/>
</dbReference>
<name>A0ABT1RF32_9HYPH</name>
<feature type="binding site" evidence="4">
    <location>
        <position position="226"/>
    </location>
    <ligand>
        <name>substrate</name>
    </ligand>
</feature>
<keyword evidence="3 4" id="KW-0520">NAD</keyword>
<sequence length="466" mass="50832">MTTTQDYHVADIALADFGRKEIQIAETEMPGLMACREEFGAAKPLKGARITGSLHMTIQTAVLIETLVELGADVRWASCNIFSTQDHAAAAIAAAGIPVYAVKGETLTEYWEYTDKIFQWADGGLTNMILDDGGDATMYILLGARAEAGENILVNPGSEEEEILFAQIKKRLAATPGWFTKQRDAIQGVTEETTTGVNRLYQLQQKGLLPFPAINVNDSVTKSKFDNKYGCKESLVDGIRRGTDVMMAGKVAVVCGYGDVGKGSAASLKGAGARVKVTEIDPICALQAAMDGFEVVQLEDVVSSADIFITTTGNKDVIRVEHMREMKDMAIVGNIGHFDNEIQVASLRNFKWTNIKPQVDMIEFPKGNRMILLSEGRLLNLGNATGHPSFVMSASFSNQVLAQIELFTKGNAYQNEVYVLPKQLDEKVARLHLAKLGAKLTELSDEQAGYIGVTTTGPFKAEHYRY</sequence>
<dbReference type="NCBIfam" id="NF004005">
    <property type="entry name" value="PRK05476.2-3"/>
    <property type="match status" value="1"/>
</dbReference>
<dbReference type="RefSeq" id="WP_256120423.1">
    <property type="nucleotide sequence ID" value="NZ_WHSB02000015.1"/>
</dbReference>
<feature type="binding site" evidence="4">
    <location>
        <position position="57"/>
    </location>
    <ligand>
        <name>substrate</name>
    </ligand>
</feature>
<dbReference type="InterPro" id="IPR036291">
    <property type="entry name" value="NAD(P)-bd_dom_sf"/>
</dbReference>
<keyword evidence="4 5" id="KW-0378">Hydrolase</keyword>
<keyword evidence="9" id="KW-1185">Reference proteome</keyword>
<evidence type="ECO:0000256" key="4">
    <source>
        <dbReference type="HAMAP-Rule" id="MF_00563"/>
    </source>
</evidence>
<feature type="binding site" evidence="4">
    <location>
        <position position="380"/>
    </location>
    <ligand>
        <name>NAD(+)</name>
        <dbReference type="ChEBI" id="CHEBI:57540"/>
    </ligand>
</feature>
<gene>
    <name evidence="4 8" type="primary">ahcY</name>
    <name evidence="8" type="ORF">GB927_027465</name>
</gene>
<dbReference type="SMART" id="SM00997">
    <property type="entry name" value="AdoHcyase_NAD"/>
    <property type="match status" value="1"/>
</dbReference>
<dbReference type="Gene3D" id="3.40.50.720">
    <property type="entry name" value="NAD(P)-binding Rossmann-like Domain"/>
    <property type="match status" value="1"/>
</dbReference>
<feature type="binding site" evidence="4">
    <location>
        <position position="314"/>
    </location>
    <ligand>
        <name>NAD(+)</name>
        <dbReference type="ChEBI" id="CHEBI:57540"/>
    </ligand>
</feature>
<evidence type="ECO:0000256" key="3">
    <source>
        <dbReference type="ARBA" id="ARBA00023027"/>
    </source>
</evidence>
<feature type="binding site" evidence="4">
    <location>
        <position position="227"/>
    </location>
    <ligand>
        <name>NAD(+)</name>
        <dbReference type="ChEBI" id="CHEBI:57540"/>
    </ligand>
</feature>